<organism evidence="2 3">
    <name type="scientific">Francisella philomiragia</name>
    <dbReference type="NCBI Taxonomy" id="28110"/>
    <lineage>
        <taxon>Bacteria</taxon>
        <taxon>Pseudomonadati</taxon>
        <taxon>Pseudomonadota</taxon>
        <taxon>Gammaproteobacteria</taxon>
        <taxon>Thiotrichales</taxon>
        <taxon>Francisellaceae</taxon>
        <taxon>Francisella</taxon>
    </lineage>
</organism>
<dbReference type="EMBL" id="JOUE01000006">
    <property type="protein sequence ID" value="KFJ41993.1"/>
    <property type="molecule type" value="Genomic_DNA"/>
</dbReference>
<evidence type="ECO:0000256" key="1">
    <source>
        <dbReference type="SAM" id="Phobius"/>
    </source>
</evidence>
<gene>
    <name evidence="2" type="ORF">DR78_13</name>
</gene>
<evidence type="ECO:0000313" key="2">
    <source>
        <dbReference type="EMBL" id="KFJ41993.1"/>
    </source>
</evidence>
<dbReference type="Proteomes" id="UP000029117">
    <property type="component" value="Unassembled WGS sequence"/>
</dbReference>
<dbReference type="RefSeq" id="WP_035736007.1">
    <property type="nucleotide sequence ID" value="NZ_JACTRV010000002.1"/>
</dbReference>
<reference evidence="2 3" key="1">
    <citation type="submission" date="2014-04" db="EMBL/GenBank/DDBJ databases">
        <authorList>
            <person name="Bishop-Lilly K.A."/>
            <person name="Broomall S.M."/>
            <person name="Chain P.S."/>
            <person name="Chertkov O."/>
            <person name="Coyne S.R."/>
            <person name="Daligault H.E."/>
            <person name="Davenport K.W."/>
            <person name="Erkkila T."/>
            <person name="Frey K.G."/>
            <person name="Gibbons H.S."/>
            <person name="Gu W."/>
            <person name="Jaissle J."/>
            <person name="Johnson S.L."/>
            <person name="Koroleva G.I."/>
            <person name="Ladner J.T."/>
            <person name="Lo C.-C."/>
            <person name="Minogue T.D."/>
            <person name="Munk C."/>
            <person name="Palacios G.F."/>
            <person name="Redden C.L."/>
            <person name="Rosenzweig C.N."/>
            <person name="Scholz M.B."/>
            <person name="Teshima H."/>
            <person name="Xu Y."/>
        </authorList>
    </citation>
    <scope>NUCLEOTIDE SEQUENCE [LARGE SCALE GENOMIC DNA]</scope>
    <source>
        <strain evidence="2 3">FAJ</strain>
    </source>
</reference>
<sequence>MISSKIKYLLATSILLNIIANWWGIINMSHNLGIIESILANSIIYQIAIVLCLFICFKKNIKLFFISFFIFSSYFLLTSPSLGVDSIKMLYYLFFWKYFNIQAYLFYLSSWLMPIISLIGVIFQIQEYKKSKNVIK</sequence>
<comment type="caution">
    <text evidence="2">The sequence shown here is derived from an EMBL/GenBank/DDBJ whole genome shotgun (WGS) entry which is preliminary data.</text>
</comment>
<dbReference type="AlphaFoldDB" id="A0AAW3D8Y0"/>
<keyword evidence="1" id="KW-0472">Membrane</keyword>
<feature type="transmembrane region" description="Helical" evidence="1">
    <location>
        <begin position="64"/>
        <end position="84"/>
    </location>
</feature>
<protein>
    <submittedName>
        <fullName evidence="2">Membrane protein</fullName>
    </submittedName>
</protein>
<feature type="transmembrane region" description="Helical" evidence="1">
    <location>
        <begin position="104"/>
        <end position="123"/>
    </location>
</feature>
<keyword evidence="1" id="KW-1133">Transmembrane helix</keyword>
<name>A0AAW3D8Y0_9GAMM</name>
<feature type="transmembrane region" description="Helical" evidence="1">
    <location>
        <begin position="38"/>
        <end position="57"/>
    </location>
</feature>
<keyword evidence="1" id="KW-0812">Transmembrane</keyword>
<evidence type="ECO:0000313" key="3">
    <source>
        <dbReference type="Proteomes" id="UP000029117"/>
    </source>
</evidence>
<proteinExistence type="predicted"/>
<accession>A0AAW3D8Y0</accession>
<feature type="transmembrane region" description="Helical" evidence="1">
    <location>
        <begin position="7"/>
        <end position="26"/>
    </location>
</feature>